<dbReference type="Pfam" id="PF20498">
    <property type="entry name" value="DUF6728"/>
    <property type="match status" value="1"/>
</dbReference>
<evidence type="ECO:0000256" key="1">
    <source>
        <dbReference type="SAM" id="Phobius"/>
    </source>
</evidence>
<reference evidence="2 3" key="1">
    <citation type="submission" date="2018-11" db="EMBL/GenBank/DDBJ databases">
        <title>Chryseotalea sanarue gen. nov., sp., nov., a member of the family Cytophagaceae, isolated from a brackish lake in Hamamatsu Japan.</title>
        <authorList>
            <person name="Maejima Y."/>
            <person name="Iino T."/>
            <person name="Muraguchi Y."/>
            <person name="Fukuda K."/>
            <person name="Ohkuma M."/>
            <person name="Moriuchi R."/>
            <person name="Dohra H."/>
            <person name="Kimbara K."/>
            <person name="Shintani M."/>
        </authorList>
    </citation>
    <scope>NUCLEOTIDE SEQUENCE [LARGE SCALE GENOMIC DNA]</scope>
    <source>
        <strain evidence="2 3">Ys</strain>
    </source>
</reference>
<evidence type="ECO:0000313" key="3">
    <source>
        <dbReference type="Proteomes" id="UP000288227"/>
    </source>
</evidence>
<feature type="transmembrane region" description="Helical" evidence="1">
    <location>
        <begin position="52"/>
        <end position="70"/>
    </location>
</feature>
<dbReference type="AlphaFoldDB" id="A0A401UES9"/>
<keyword evidence="3" id="KW-1185">Reference proteome</keyword>
<proteinExistence type="predicted"/>
<sequence>MEEQRDLAKQGAKRSWKDFFKLGEVGGYFFRAKDPNRPTNASLKMMHGVNKLSIVMFLACVIIIVTRIIARNYF</sequence>
<gene>
    <name evidence="2" type="ORF">SanaruYs_35970</name>
</gene>
<comment type="caution">
    <text evidence="2">The sequence shown here is derived from an EMBL/GenBank/DDBJ whole genome shotgun (WGS) entry which is preliminary data.</text>
</comment>
<keyword evidence="1" id="KW-0812">Transmembrane</keyword>
<keyword evidence="1" id="KW-0472">Membrane</keyword>
<protein>
    <submittedName>
        <fullName evidence="2">Uncharacterized protein</fullName>
    </submittedName>
</protein>
<accession>A0A401UES9</accession>
<dbReference type="OrthoDB" id="886459at2"/>
<evidence type="ECO:0000313" key="2">
    <source>
        <dbReference type="EMBL" id="GCC53354.1"/>
    </source>
</evidence>
<dbReference type="Proteomes" id="UP000288227">
    <property type="component" value="Unassembled WGS sequence"/>
</dbReference>
<organism evidence="2 3">
    <name type="scientific">Chryseotalea sanaruensis</name>
    <dbReference type="NCBI Taxonomy" id="2482724"/>
    <lineage>
        <taxon>Bacteria</taxon>
        <taxon>Pseudomonadati</taxon>
        <taxon>Bacteroidota</taxon>
        <taxon>Cytophagia</taxon>
        <taxon>Cytophagales</taxon>
        <taxon>Chryseotaleaceae</taxon>
        <taxon>Chryseotalea</taxon>
    </lineage>
</organism>
<keyword evidence="1" id="KW-1133">Transmembrane helix</keyword>
<name>A0A401UES9_9BACT</name>
<dbReference type="InterPro" id="IPR046615">
    <property type="entry name" value="DUF6728"/>
</dbReference>
<dbReference type="EMBL" id="BHXQ01000007">
    <property type="protein sequence ID" value="GCC53354.1"/>
    <property type="molecule type" value="Genomic_DNA"/>
</dbReference>
<dbReference type="RefSeq" id="WP_127124002.1">
    <property type="nucleotide sequence ID" value="NZ_BHXQ01000007.1"/>
</dbReference>